<keyword evidence="3" id="KW-0964">Secreted</keyword>
<dbReference type="InterPro" id="IPR022398">
    <property type="entry name" value="Peptidase_S8_His-AS"/>
</dbReference>
<dbReference type="InterPro" id="IPR050131">
    <property type="entry name" value="Peptidase_S8_subtilisin-like"/>
</dbReference>
<gene>
    <name evidence="14" type="ORF">DC3_36480</name>
</gene>
<feature type="domain" description="Fervidolysin-like N-terminal prodomain" evidence="13">
    <location>
        <begin position="30"/>
        <end position="122"/>
    </location>
</feature>
<dbReference type="GO" id="GO:0006508">
    <property type="term" value="P:proteolysis"/>
    <property type="evidence" value="ECO:0007669"/>
    <property type="project" value="UniProtKB-KW"/>
</dbReference>
<accession>A0A511N598</accession>
<protein>
    <submittedName>
        <fullName evidence="14">Uncharacterized protein</fullName>
    </submittedName>
</protein>
<reference evidence="14 15" key="1">
    <citation type="submission" date="2019-07" db="EMBL/GenBank/DDBJ databases">
        <title>Whole genome shotgun sequence of Deinococcus cellulosilyticus NBRC 106333.</title>
        <authorList>
            <person name="Hosoyama A."/>
            <person name="Uohara A."/>
            <person name="Ohji S."/>
            <person name="Ichikawa N."/>
        </authorList>
    </citation>
    <scope>NUCLEOTIDE SEQUENCE [LARGE SCALE GENOMIC DNA]</scope>
    <source>
        <strain evidence="14 15">NBRC 106333</strain>
    </source>
</reference>
<keyword evidence="5 11" id="KW-0732">Signal</keyword>
<sequence length="475" mass="48628">MRKLQVGVVLLTALLAACSSSTTPSVDTAQSLTLDSQAQFVPGEVIVKFKDGVAAQGISKLGIDANVDRTLSGGEVVLKLAGVSKQGMDAGAVTIESSAGKATLDAINKLRGQSNVEYAEPNFIMQATAVPNDTYYAQHQWDMRQMNLPNAWNVTTGSGSPVVAVIDTGKTNHPDLAGRWVTGYDFISSSTTAKDGNGRDSDPTDVGDSGVCNGVNSPNSWHGTHVAGTIGAATNNNMGVAGVNWNARISALRVLGKCGGTTTDIADSIRWAAGIAVTGVPTNPNPAKVINMSLGAYTGTSCPSTYQNAINAAVARGVTVVIAAGNDNKTASGATPANCANVVTIAATRKDGGRAWYSNYGSVVDVAAPGGETNDANGNIDRDGDGYVDGILSTLLNSTGSSYNYTFYQGTSMATPHVAGLVSLMYAVKPTITPAQVESILKNTARPITHSTCSVGCGAGLVDAYAAVNSAKALP</sequence>
<feature type="active site" description="Charge relay system" evidence="9 10">
    <location>
        <position position="412"/>
    </location>
</feature>
<organism evidence="14 15">
    <name type="scientific">Deinococcus cellulosilyticus (strain DSM 18568 / NBRC 106333 / KACC 11606 / 5516J-15)</name>
    <dbReference type="NCBI Taxonomy" id="1223518"/>
    <lineage>
        <taxon>Bacteria</taxon>
        <taxon>Thermotogati</taxon>
        <taxon>Deinococcota</taxon>
        <taxon>Deinococci</taxon>
        <taxon>Deinococcales</taxon>
        <taxon>Deinococcaceae</taxon>
        <taxon>Deinococcus</taxon>
    </lineage>
</organism>
<evidence type="ECO:0000313" key="14">
    <source>
        <dbReference type="EMBL" id="GEM48013.1"/>
    </source>
</evidence>
<keyword evidence="15" id="KW-1185">Reference proteome</keyword>
<keyword evidence="6 10" id="KW-0378">Hydrolase</keyword>
<dbReference type="InterPro" id="IPR054399">
    <property type="entry name" value="Fervidolysin-like_N_prodom"/>
</dbReference>
<evidence type="ECO:0000256" key="8">
    <source>
        <dbReference type="ARBA" id="ARBA00023145"/>
    </source>
</evidence>
<dbReference type="PROSITE" id="PS00138">
    <property type="entry name" value="SUBTILASE_SER"/>
    <property type="match status" value="1"/>
</dbReference>
<feature type="signal peptide" evidence="11">
    <location>
        <begin position="1"/>
        <end position="22"/>
    </location>
</feature>
<evidence type="ECO:0000256" key="4">
    <source>
        <dbReference type="ARBA" id="ARBA00022670"/>
    </source>
</evidence>
<evidence type="ECO:0000256" key="5">
    <source>
        <dbReference type="ARBA" id="ARBA00022729"/>
    </source>
</evidence>
<dbReference type="PRINTS" id="PR00723">
    <property type="entry name" value="SUBTILISIN"/>
</dbReference>
<comment type="similarity">
    <text evidence="2 10">Belongs to the peptidase S8 family.</text>
</comment>
<dbReference type="GO" id="GO:0005576">
    <property type="term" value="C:extracellular region"/>
    <property type="evidence" value="ECO:0007669"/>
    <property type="project" value="UniProtKB-SubCell"/>
</dbReference>
<dbReference type="Gene3D" id="3.40.50.200">
    <property type="entry name" value="Peptidase S8/S53 domain"/>
    <property type="match status" value="1"/>
</dbReference>
<evidence type="ECO:0000256" key="11">
    <source>
        <dbReference type="SAM" id="SignalP"/>
    </source>
</evidence>
<dbReference type="RefSeq" id="WP_222594792.1">
    <property type="nucleotide sequence ID" value="NZ_BJXB01000017.1"/>
</dbReference>
<dbReference type="PROSITE" id="PS51257">
    <property type="entry name" value="PROKAR_LIPOPROTEIN"/>
    <property type="match status" value="1"/>
</dbReference>
<proteinExistence type="inferred from homology"/>
<evidence type="ECO:0000256" key="9">
    <source>
        <dbReference type="PIRSR" id="PIRSR615500-1"/>
    </source>
</evidence>
<evidence type="ECO:0000313" key="15">
    <source>
        <dbReference type="Proteomes" id="UP000321306"/>
    </source>
</evidence>
<dbReference type="SUPFAM" id="SSF52743">
    <property type="entry name" value="Subtilisin-like"/>
    <property type="match status" value="1"/>
</dbReference>
<keyword evidence="8" id="KW-0865">Zymogen</keyword>
<dbReference type="Pfam" id="PF22148">
    <property type="entry name" value="Fervidolysin_NPro-like"/>
    <property type="match status" value="1"/>
</dbReference>
<keyword evidence="7 10" id="KW-0720">Serine protease</keyword>
<dbReference type="CDD" id="cd07496">
    <property type="entry name" value="Peptidases_S8_13"/>
    <property type="match status" value="1"/>
</dbReference>
<evidence type="ECO:0000259" key="12">
    <source>
        <dbReference type="Pfam" id="PF00082"/>
    </source>
</evidence>
<dbReference type="GO" id="GO:0004252">
    <property type="term" value="F:serine-type endopeptidase activity"/>
    <property type="evidence" value="ECO:0007669"/>
    <property type="project" value="UniProtKB-UniRule"/>
</dbReference>
<evidence type="ECO:0000256" key="3">
    <source>
        <dbReference type="ARBA" id="ARBA00022525"/>
    </source>
</evidence>
<dbReference type="Proteomes" id="UP000321306">
    <property type="component" value="Unassembled WGS sequence"/>
</dbReference>
<name>A0A511N598_DEIC1</name>
<evidence type="ECO:0000256" key="7">
    <source>
        <dbReference type="ARBA" id="ARBA00022825"/>
    </source>
</evidence>
<dbReference type="Pfam" id="PF00082">
    <property type="entry name" value="Peptidase_S8"/>
    <property type="match status" value="1"/>
</dbReference>
<dbReference type="InterPro" id="IPR000209">
    <property type="entry name" value="Peptidase_S8/S53_dom"/>
</dbReference>
<dbReference type="EMBL" id="BJXB01000017">
    <property type="protein sequence ID" value="GEM48013.1"/>
    <property type="molecule type" value="Genomic_DNA"/>
</dbReference>
<evidence type="ECO:0000256" key="6">
    <source>
        <dbReference type="ARBA" id="ARBA00022801"/>
    </source>
</evidence>
<evidence type="ECO:0000256" key="10">
    <source>
        <dbReference type="PROSITE-ProRule" id="PRU01240"/>
    </source>
</evidence>
<dbReference type="InterPro" id="IPR015500">
    <property type="entry name" value="Peptidase_S8_subtilisin-rel"/>
</dbReference>
<feature type="active site" description="Charge relay system" evidence="9 10">
    <location>
        <position position="222"/>
    </location>
</feature>
<dbReference type="InterPro" id="IPR036852">
    <property type="entry name" value="Peptidase_S8/S53_dom_sf"/>
</dbReference>
<dbReference type="PANTHER" id="PTHR43806">
    <property type="entry name" value="PEPTIDASE S8"/>
    <property type="match status" value="1"/>
</dbReference>
<feature type="chain" id="PRO_5022104983" evidence="11">
    <location>
        <begin position="23"/>
        <end position="475"/>
    </location>
</feature>
<dbReference type="PROSITE" id="PS00137">
    <property type="entry name" value="SUBTILASE_HIS"/>
    <property type="match status" value="1"/>
</dbReference>
<dbReference type="InterPro" id="IPR023828">
    <property type="entry name" value="Peptidase_S8_Ser-AS"/>
</dbReference>
<dbReference type="AlphaFoldDB" id="A0A511N598"/>
<dbReference type="PANTHER" id="PTHR43806:SF11">
    <property type="entry name" value="CEREVISIN-RELATED"/>
    <property type="match status" value="1"/>
</dbReference>
<dbReference type="PROSITE" id="PS51892">
    <property type="entry name" value="SUBTILASE"/>
    <property type="match status" value="1"/>
</dbReference>
<comment type="subcellular location">
    <subcellularLocation>
        <location evidence="1">Secreted</location>
    </subcellularLocation>
</comment>
<comment type="caution">
    <text evidence="14">The sequence shown here is derived from an EMBL/GenBank/DDBJ whole genome shotgun (WGS) entry which is preliminary data.</text>
</comment>
<keyword evidence="4 10" id="KW-0645">Protease</keyword>
<evidence type="ECO:0000256" key="2">
    <source>
        <dbReference type="ARBA" id="ARBA00011073"/>
    </source>
</evidence>
<feature type="active site" description="Charge relay system" evidence="9 10">
    <location>
        <position position="167"/>
    </location>
</feature>
<dbReference type="InterPro" id="IPR034176">
    <property type="entry name" value="Peptidases_S8_13"/>
</dbReference>
<evidence type="ECO:0000256" key="1">
    <source>
        <dbReference type="ARBA" id="ARBA00004613"/>
    </source>
</evidence>
<dbReference type="FunFam" id="3.40.50.200:FF:000022">
    <property type="entry name" value="Extracellular protease"/>
    <property type="match status" value="1"/>
</dbReference>
<feature type="domain" description="Peptidase S8/S53" evidence="12">
    <location>
        <begin position="161"/>
        <end position="460"/>
    </location>
</feature>
<evidence type="ECO:0000259" key="13">
    <source>
        <dbReference type="Pfam" id="PF22148"/>
    </source>
</evidence>